<feature type="region of interest" description="Disordered" evidence="1">
    <location>
        <begin position="1"/>
        <end position="23"/>
    </location>
</feature>
<dbReference type="EMBL" id="JACHMW010000001">
    <property type="protein sequence ID" value="MBB5847755.1"/>
    <property type="molecule type" value="Genomic_DNA"/>
</dbReference>
<dbReference type="Proteomes" id="UP000567246">
    <property type="component" value="Unassembled WGS sequence"/>
</dbReference>
<accession>A0A7W9MZA3</accession>
<protein>
    <submittedName>
        <fullName evidence="2">Uncharacterized protein</fullName>
    </submittedName>
</protein>
<proteinExistence type="predicted"/>
<keyword evidence="3" id="KW-1185">Reference proteome</keyword>
<organism evidence="2 3">
    <name type="scientific">Micrococcus endophyticus</name>
    <dbReference type="NCBI Taxonomy" id="455343"/>
    <lineage>
        <taxon>Bacteria</taxon>
        <taxon>Bacillati</taxon>
        <taxon>Actinomycetota</taxon>
        <taxon>Actinomycetes</taxon>
        <taxon>Micrococcales</taxon>
        <taxon>Micrococcaceae</taxon>
        <taxon>Micrococcus</taxon>
    </lineage>
</organism>
<dbReference type="AlphaFoldDB" id="A0A7W9MZA3"/>
<name>A0A7W9MZA3_9MICC</name>
<evidence type="ECO:0000256" key="1">
    <source>
        <dbReference type="SAM" id="MobiDB-lite"/>
    </source>
</evidence>
<evidence type="ECO:0000313" key="2">
    <source>
        <dbReference type="EMBL" id="MBB5847755.1"/>
    </source>
</evidence>
<gene>
    <name evidence="2" type="ORF">HDA33_000319</name>
</gene>
<reference evidence="2 3" key="1">
    <citation type="submission" date="2020-08" db="EMBL/GenBank/DDBJ databases">
        <title>Sequencing the genomes of 1000 actinobacteria strains.</title>
        <authorList>
            <person name="Klenk H.-P."/>
        </authorList>
    </citation>
    <scope>NUCLEOTIDE SEQUENCE [LARGE SCALE GENOMIC DNA]</scope>
    <source>
        <strain evidence="2 3">DSM 17945</strain>
    </source>
</reference>
<comment type="caution">
    <text evidence="2">The sequence shown here is derived from an EMBL/GenBank/DDBJ whole genome shotgun (WGS) entry which is preliminary data.</text>
</comment>
<dbReference type="RefSeq" id="WP_184170199.1">
    <property type="nucleotide sequence ID" value="NZ_BAABAG010000002.1"/>
</dbReference>
<evidence type="ECO:0000313" key="3">
    <source>
        <dbReference type="Proteomes" id="UP000567246"/>
    </source>
</evidence>
<sequence length="219" mass="23720">MRVPLAPRPLIDRPPAPTAAPEPTARDAWAIGLGAAAVAVALWPLRAYAGSHRSGTDAPKFRLDSFPLSTYPMFSEHRGRSTHVPHVIGLTAEGERVIPHHRHFGTGGVNQTRKQVARAFRRGDAAVVVQDYADALARQNEALGGAVPTGSGPGSTRRRREAAIVTVEAVRSRFRFDEYMAGQRLPQREQVLARCAVGGRAEAVQERRDAAQLGREAGR</sequence>